<keyword evidence="2" id="KW-1185">Reference proteome</keyword>
<proteinExistence type="predicted"/>
<evidence type="ECO:0000313" key="1">
    <source>
        <dbReference type="EMBL" id="KAJ0220417.1"/>
    </source>
</evidence>
<sequence length="117" mass="13623">MKESIHKLKLIDDKPIAKNSIKGVWLSISQMDINATMRMMLVQGGFRVGPDSLEEFVGGTDMWRNDDVTIDFSIKVFCVLINKHDNVGENSFKWLNWIPLKISYFVWRLFKSKIPLF</sequence>
<protein>
    <submittedName>
        <fullName evidence="1">Uncharacterized protein</fullName>
    </submittedName>
</protein>
<dbReference type="AlphaFoldDB" id="A0A9R1W5W0"/>
<name>A0A9R1W5W0_LACSA</name>
<dbReference type="Proteomes" id="UP000235145">
    <property type="component" value="Unassembled WGS sequence"/>
</dbReference>
<reference evidence="1 2" key="1">
    <citation type="journal article" date="2017" name="Nat. Commun.">
        <title>Genome assembly with in vitro proximity ligation data and whole-genome triplication in lettuce.</title>
        <authorList>
            <person name="Reyes-Chin-Wo S."/>
            <person name="Wang Z."/>
            <person name="Yang X."/>
            <person name="Kozik A."/>
            <person name="Arikit S."/>
            <person name="Song C."/>
            <person name="Xia L."/>
            <person name="Froenicke L."/>
            <person name="Lavelle D.O."/>
            <person name="Truco M.J."/>
            <person name="Xia R."/>
            <person name="Zhu S."/>
            <person name="Xu C."/>
            <person name="Xu H."/>
            <person name="Xu X."/>
            <person name="Cox K."/>
            <person name="Korf I."/>
            <person name="Meyers B.C."/>
            <person name="Michelmore R.W."/>
        </authorList>
    </citation>
    <scope>NUCLEOTIDE SEQUENCE [LARGE SCALE GENOMIC DNA]</scope>
    <source>
        <strain evidence="2">cv. Salinas</strain>
        <tissue evidence="1">Seedlings</tissue>
    </source>
</reference>
<organism evidence="1 2">
    <name type="scientific">Lactuca sativa</name>
    <name type="common">Garden lettuce</name>
    <dbReference type="NCBI Taxonomy" id="4236"/>
    <lineage>
        <taxon>Eukaryota</taxon>
        <taxon>Viridiplantae</taxon>
        <taxon>Streptophyta</taxon>
        <taxon>Embryophyta</taxon>
        <taxon>Tracheophyta</taxon>
        <taxon>Spermatophyta</taxon>
        <taxon>Magnoliopsida</taxon>
        <taxon>eudicotyledons</taxon>
        <taxon>Gunneridae</taxon>
        <taxon>Pentapetalae</taxon>
        <taxon>asterids</taxon>
        <taxon>campanulids</taxon>
        <taxon>Asterales</taxon>
        <taxon>Asteraceae</taxon>
        <taxon>Cichorioideae</taxon>
        <taxon>Cichorieae</taxon>
        <taxon>Lactucinae</taxon>
        <taxon>Lactuca</taxon>
    </lineage>
</organism>
<dbReference type="EMBL" id="NBSK02000002">
    <property type="protein sequence ID" value="KAJ0220417.1"/>
    <property type="molecule type" value="Genomic_DNA"/>
</dbReference>
<gene>
    <name evidence="1" type="ORF">LSAT_V11C200064180</name>
</gene>
<comment type="caution">
    <text evidence="1">The sequence shown here is derived from an EMBL/GenBank/DDBJ whole genome shotgun (WGS) entry which is preliminary data.</text>
</comment>
<accession>A0A9R1W5W0</accession>
<evidence type="ECO:0000313" key="2">
    <source>
        <dbReference type="Proteomes" id="UP000235145"/>
    </source>
</evidence>